<reference evidence="15 16" key="1">
    <citation type="submission" date="2024-06" db="EMBL/GenBank/DDBJ databases">
        <title>A chromosome-level genome assembly of beet webworm, Loxostege sticticalis.</title>
        <authorList>
            <person name="Zhang Y."/>
        </authorList>
    </citation>
    <scope>NUCLEOTIDE SEQUENCE [LARGE SCALE GENOMIC DNA]</scope>
    <source>
        <strain evidence="15">AQ028</strain>
        <tissue evidence="15">Male pupae</tissue>
    </source>
</reference>
<evidence type="ECO:0000256" key="14">
    <source>
        <dbReference type="SAM" id="Phobius"/>
    </source>
</evidence>
<proteinExistence type="inferred from homology"/>
<gene>
    <name evidence="15" type="ORF">ABMA28_000269</name>
</gene>
<dbReference type="Gene3D" id="2.60.470.10">
    <property type="entry name" value="Acid-sensing ion channels like domains"/>
    <property type="match status" value="1"/>
</dbReference>
<organism evidence="15 16">
    <name type="scientific">Loxostege sticticalis</name>
    <name type="common">Beet webworm moth</name>
    <dbReference type="NCBI Taxonomy" id="481309"/>
    <lineage>
        <taxon>Eukaryota</taxon>
        <taxon>Metazoa</taxon>
        <taxon>Ecdysozoa</taxon>
        <taxon>Arthropoda</taxon>
        <taxon>Hexapoda</taxon>
        <taxon>Insecta</taxon>
        <taxon>Pterygota</taxon>
        <taxon>Neoptera</taxon>
        <taxon>Endopterygota</taxon>
        <taxon>Lepidoptera</taxon>
        <taxon>Glossata</taxon>
        <taxon>Ditrysia</taxon>
        <taxon>Pyraloidea</taxon>
        <taxon>Crambidae</taxon>
        <taxon>Pyraustinae</taxon>
        <taxon>Loxostege</taxon>
    </lineage>
</organism>
<feature type="compositionally biased region" description="Basic and acidic residues" evidence="13">
    <location>
        <begin position="530"/>
        <end position="544"/>
    </location>
</feature>
<evidence type="ECO:0000256" key="8">
    <source>
        <dbReference type="ARBA" id="ARBA00023065"/>
    </source>
</evidence>
<evidence type="ECO:0000256" key="12">
    <source>
        <dbReference type="RuleBase" id="RU000679"/>
    </source>
</evidence>
<feature type="transmembrane region" description="Helical" evidence="14">
    <location>
        <begin position="59"/>
        <end position="82"/>
    </location>
</feature>
<keyword evidence="11 12" id="KW-0407">Ion channel</keyword>
<keyword evidence="7" id="KW-0915">Sodium</keyword>
<evidence type="ECO:0000256" key="10">
    <source>
        <dbReference type="ARBA" id="ARBA00023201"/>
    </source>
</evidence>
<evidence type="ECO:0000256" key="13">
    <source>
        <dbReference type="SAM" id="MobiDB-lite"/>
    </source>
</evidence>
<comment type="subcellular location">
    <subcellularLocation>
        <location evidence="1">Membrane</location>
        <topology evidence="1">Multi-pass membrane protein</topology>
    </subcellularLocation>
</comment>
<evidence type="ECO:0000256" key="1">
    <source>
        <dbReference type="ARBA" id="ARBA00004141"/>
    </source>
</evidence>
<keyword evidence="3 12" id="KW-0813">Transport</keyword>
<dbReference type="Proteomes" id="UP001549921">
    <property type="component" value="Unassembled WGS sequence"/>
</dbReference>
<comment type="caution">
    <text evidence="15">The sequence shown here is derived from an EMBL/GenBank/DDBJ whole genome shotgun (WGS) entry which is preliminary data.</text>
</comment>
<evidence type="ECO:0000313" key="16">
    <source>
        <dbReference type="Proteomes" id="UP001549921"/>
    </source>
</evidence>
<dbReference type="Pfam" id="PF00858">
    <property type="entry name" value="ASC"/>
    <property type="match status" value="1"/>
</dbReference>
<protein>
    <recommendedName>
        <fullName evidence="17">Sodium channel protein Nach</fullName>
    </recommendedName>
</protein>
<evidence type="ECO:0000256" key="3">
    <source>
        <dbReference type="ARBA" id="ARBA00022448"/>
    </source>
</evidence>
<dbReference type="GO" id="GO:0005272">
    <property type="term" value="F:sodium channel activity"/>
    <property type="evidence" value="ECO:0007669"/>
    <property type="project" value="UniProtKB-KW"/>
</dbReference>
<evidence type="ECO:0000256" key="6">
    <source>
        <dbReference type="ARBA" id="ARBA00022989"/>
    </source>
</evidence>
<evidence type="ECO:0008006" key="17">
    <source>
        <dbReference type="Google" id="ProtNLM"/>
    </source>
</evidence>
<dbReference type="GO" id="GO:0016020">
    <property type="term" value="C:membrane"/>
    <property type="evidence" value="ECO:0007669"/>
    <property type="project" value="UniProtKB-SubCell"/>
</dbReference>
<evidence type="ECO:0000256" key="11">
    <source>
        <dbReference type="ARBA" id="ARBA00023303"/>
    </source>
</evidence>
<evidence type="ECO:0000256" key="2">
    <source>
        <dbReference type="ARBA" id="ARBA00007193"/>
    </source>
</evidence>
<sequence>MVHFADKHIDVKEAKKHHGNNKEQLNMCSRKFVEFSRRTDLHGYKYIVMEDLNVFERTCWAMAVLASICVAVYFVVTAYKWYARNPIVTVIESTQGAIWDVPFPAVTICDLNIVSRNAALAFANEVTLPPDTTVDFVFKAVRLAPLLHTTYVVNSTQKQDLYKLQKVLDLNNISLEKLFRKLSPVSTCNQLLERCMWKSTVYRCDQLFHQVFTLQNLCCTFNYYALETSDYKQVKTPRRVASCGYQTALTVLVQTNPDDYYSAQVASQGAFVLIDDAYNVPDLDSTMRLVNPSSEVMIALSPERTYSTPGLKYFTTEYRKCYYKDELKLGKFRQYSFHNCIMYQKMQIIQNVCECVPFYFDLDQRDGFSRTCNFNDIDCLENVLRFDDLQTFEKYGGTVTCLPECEHFNYHFEVALGSLAKTIALNGHPFFKDVKLENRSLVNVFFNDLVSTKYRRDVYLNWQNILASFGGLLSLMLGFTLISGFDLILFFIFRVTYDAISRRIRRRDKDAMGITQYGGNKKSKQFQKNHWMEHSVKKSDLKRW</sequence>
<feature type="transmembrane region" description="Helical" evidence="14">
    <location>
        <begin position="465"/>
        <end position="497"/>
    </location>
</feature>
<evidence type="ECO:0000256" key="5">
    <source>
        <dbReference type="ARBA" id="ARBA00022692"/>
    </source>
</evidence>
<evidence type="ECO:0000256" key="4">
    <source>
        <dbReference type="ARBA" id="ARBA00022461"/>
    </source>
</evidence>
<evidence type="ECO:0000256" key="9">
    <source>
        <dbReference type="ARBA" id="ARBA00023136"/>
    </source>
</evidence>
<accession>A0ABD0TRL9</accession>
<keyword evidence="4 12" id="KW-0894">Sodium channel</keyword>
<comment type="similarity">
    <text evidence="2 12">Belongs to the amiloride-sensitive sodium channel (TC 1.A.6) family.</text>
</comment>
<dbReference type="EMBL" id="JBEDNZ010000001">
    <property type="protein sequence ID" value="KAL0852000.1"/>
    <property type="molecule type" value="Genomic_DNA"/>
</dbReference>
<dbReference type="PANTHER" id="PTHR11690:SF237">
    <property type="entry name" value="PICKPOCKET 16-RELATED"/>
    <property type="match status" value="1"/>
</dbReference>
<keyword evidence="9 14" id="KW-0472">Membrane</keyword>
<feature type="region of interest" description="Disordered" evidence="13">
    <location>
        <begin position="518"/>
        <end position="544"/>
    </location>
</feature>
<dbReference type="InterPro" id="IPR001873">
    <property type="entry name" value="ENaC"/>
</dbReference>
<keyword evidence="6 14" id="KW-1133">Transmembrane helix</keyword>
<name>A0ABD0TRL9_LOXSC</name>
<dbReference type="PANTHER" id="PTHR11690">
    <property type="entry name" value="AMILORIDE-SENSITIVE SODIUM CHANNEL-RELATED"/>
    <property type="match status" value="1"/>
</dbReference>
<keyword evidence="8 12" id="KW-0406">Ion transport</keyword>
<keyword evidence="10 12" id="KW-0739">Sodium transport</keyword>
<evidence type="ECO:0000256" key="7">
    <source>
        <dbReference type="ARBA" id="ARBA00023053"/>
    </source>
</evidence>
<evidence type="ECO:0000313" key="15">
    <source>
        <dbReference type="EMBL" id="KAL0852000.1"/>
    </source>
</evidence>
<keyword evidence="5 12" id="KW-0812">Transmembrane</keyword>
<dbReference type="AlphaFoldDB" id="A0ABD0TRL9"/>